<evidence type="ECO:0000313" key="2">
    <source>
        <dbReference type="Proteomes" id="UP000033101"/>
    </source>
</evidence>
<gene>
    <name evidence="1" type="ORF">MSHOH_2396</name>
</gene>
<proteinExistence type="predicted"/>
<reference evidence="1 2" key="1">
    <citation type="submission" date="2014-07" db="EMBL/GenBank/DDBJ databases">
        <title>Methanogenic archaea and the global carbon cycle.</title>
        <authorList>
            <person name="Henriksen J.R."/>
            <person name="Luke J."/>
            <person name="Reinhart S."/>
            <person name="Benedict M.N."/>
            <person name="Youngblut N.D."/>
            <person name="Metcalf M.E."/>
            <person name="Whitaker R.J."/>
            <person name="Metcalf W.W."/>
        </authorList>
    </citation>
    <scope>NUCLEOTIDE SEQUENCE [LARGE SCALE GENOMIC DNA]</scope>
    <source>
        <strain evidence="1 2">HB-1</strain>
    </source>
</reference>
<protein>
    <submittedName>
        <fullName evidence="1">Uncharacterized protein</fullName>
    </submittedName>
</protein>
<evidence type="ECO:0000313" key="1">
    <source>
        <dbReference type="EMBL" id="AKB78879.1"/>
    </source>
</evidence>
<accession>A0A0E3SAT9</accession>
<dbReference type="Proteomes" id="UP000033101">
    <property type="component" value="Chromosome"/>
</dbReference>
<keyword evidence="2" id="KW-1185">Reference proteome</keyword>
<dbReference type="EMBL" id="CP009516">
    <property type="protein sequence ID" value="AKB78879.1"/>
    <property type="molecule type" value="Genomic_DNA"/>
</dbReference>
<dbReference type="HOGENOM" id="CLU_1264573_0_0_2"/>
<dbReference type="AlphaFoldDB" id="A0A0E3SAT9"/>
<organism evidence="1 2">
    <name type="scientific">Methanosarcina horonobensis HB-1 = JCM 15518</name>
    <dbReference type="NCBI Taxonomy" id="1434110"/>
    <lineage>
        <taxon>Archaea</taxon>
        <taxon>Methanobacteriati</taxon>
        <taxon>Methanobacteriota</taxon>
        <taxon>Stenosarchaea group</taxon>
        <taxon>Methanomicrobia</taxon>
        <taxon>Methanosarcinales</taxon>
        <taxon>Methanosarcinaceae</taxon>
        <taxon>Methanosarcina</taxon>
    </lineage>
</organism>
<dbReference type="KEGG" id="mhor:MSHOH_2396"/>
<sequence length="218" mass="24514">MHFWQLKHSADITFFILCTSRFEGQFFVHNLQLMHLSSHRTIPLGLNRPATPATAPCMQIYLQKKLSIKNEPIIVTNINIILIQANPGNIMLYCSNTSSTLTCSRNLPLAMDNTAKPVSMIYFTALRYLSSVAGTVALFFKILNPIYPIPLCSAPTMHKKPQKLLLKIMANKINIIRTSIMTAFSKVSSIRKLKTNGNIIRIKGMAVFANFLVLIFIT</sequence>
<name>A0A0E3SAT9_9EURY</name>